<keyword evidence="7 9" id="KW-0012">Acyltransferase</keyword>
<comment type="catalytic activity">
    <reaction evidence="2 9">
        <text>glutathione + H2O = L-cysteinylglycine + L-glutamate</text>
        <dbReference type="Rhea" id="RHEA:28807"/>
        <dbReference type="ChEBI" id="CHEBI:15377"/>
        <dbReference type="ChEBI" id="CHEBI:29985"/>
        <dbReference type="ChEBI" id="CHEBI:57925"/>
        <dbReference type="ChEBI" id="CHEBI:61694"/>
        <dbReference type="EC" id="3.4.19.13"/>
    </reaction>
</comment>
<reference evidence="12" key="1">
    <citation type="journal article" date="2019" name="Int. J. Syst. Evol. Microbiol.">
        <title>The Global Catalogue of Microorganisms (GCM) 10K type strain sequencing project: providing services to taxonomists for standard genome sequencing and annotation.</title>
        <authorList>
            <consortium name="The Broad Institute Genomics Platform"/>
            <consortium name="The Broad Institute Genome Sequencing Center for Infectious Disease"/>
            <person name="Wu L."/>
            <person name="Ma J."/>
        </authorList>
    </citation>
    <scope>NUCLEOTIDE SEQUENCE [LARGE SCALE GENOMIC DNA]</scope>
    <source>
        <strain evidence="12">JCM 17551</strain>
    </source>
</reference>
<evidence type="ECO:0000256" key="6">
    <source>
        <dbReference type="ARBA" id="ARBA00023145"/>
    </source>
</evidence>
<evidence type="ECO:0000256" key="3">
    <source>
        <dbReference type="ARBA" id="ARBA00009381"/>
    </source>
</evidence>
<dbReference type="Pfam" id="PF01019">
    <property type="entry name" value="G_glu_transpept"/>
    <property type="match status" value="1"/>
</dbReference>
<dbReference type="RefSeq" id="WP_344797587.1">
    <property type="nucleotide sequence ID" value="NZ_BAABBN010000004.1"/>
</dbReference>
<keyword evidence="10" id="KW-0732">Signal</keyword>
<comment type="PTM">
    <text evidence="9">Cleaved by autocatalysis into a large and a small subunit.</text>
</comment>
<keyword evidence="5 9" id="KW-0378">Hydrolase</keyword>
<feature type="chain" id="PRO_5047124439" description="Glutathione hydrolase proenzyme" evidence="10">
    <location>
        <begin position="24"/>
        <end position="582"/>
    </location>
</feature>
<dbReference type="PANTHER" id="PTHR43199">
    <property type="entry name" value="GLUTATHIONE HYDROLASE"/>
    <property type="match status" value="1"/>
</dbReference>
<gene>
    <name evidence="11" type="primary">ggt</name>
    <name evidence="11" type="ORF">GCM10022277_17560</name>
</gene>
<accession>A0ABP7MFG8</accession>
<evidence type="ECO:0000256" key="9">
    <source>
        <dbReference type="RuleBase" id="RU368036"/>
    </source>
</evidence>
<evidence type="ECO:0000313" key="11">
    <source>
        <dbReference type="EMBL" id="GAA3922064.1"/>
    </source>
</evidence>
<dbReference type="InterPro" id="IPR043137">
    <property type="entry name" value="GGT_ssub_C"/>
</dbReference>
<dbReference type="Gene3D" id="1.10.246.130">
    <property type="match status" value="1"/>
</dbReference>
<comment type="similarity">
    <text evidence="3 9">Belongs to the gamma-glutamyltransferase family.</text>
</comment>
<dbReference type="Gene3D" id="3.60.20.40">
    <property type="match status" value="1"/>
</dbReference>
<feature type="signal peptide" evidence="10">
    <location>
        <begin position="1"/>
        <end position="23"/>
    </location>
</feature>
<protein>
    <recommendedName>
        <fullName evidence="9">Glutathione hydrolase proenzyme</fullName>
        <ecNumber evidence="9">2.3.2.2</ecNumber>
        <ecNumber evidence="9">3.4.19.13</ecNumber>
    </recommendedName>
    <component>
        <recommendedName>
            <fullName evidence="9">Glutathione hydrolase large chain</fullName>
        </recommendedName>
    </component>
    <component>
        <recommendedName>
            <fullName evidence="9">Glutathione hydrolase small chain</fullName>
        </recommendedName>
    </component>
</protein>
<comment type="catalytic activity">
    <reaction evidence="1 9">
        <text>an S-substituted glutathione + H2O = an S-substituted L-cysteinylglycine + L-glutamate</text>
        <dbReference type="Rhea" id="RHEA:59468"/>
        <dbReference type="ChEBI" id="CHEBI:15377"/>
        <dbReference type="ChEBI" id="CHEBI:29985"/>
        <dbReference type="ChEBI" id="CHEBI:90779"/>
        <dbReference type="ChEBI" id="CHEBI:143103"/>
        <dbReference type="EC" id="3.4.19.13"/>
    </reaction>
</comment>
<evidence type="ECO:0000256" key="10">
    <source>
        <dbReference type="SAM" id="SignalP"/>
    </source>
</evidence>
<organism evidence="11 12">
    <name type="scientific">Litoribacillus peritrichatus</name>
    <dbReference type="NCBI Taxonomy" id="718191"/>
    <lineage>
        <taxon>Bacteria</taxon>
        <taxon>Pseudomonadati</taxon>
        <taxon>Pseudomonadota</taxon>
        <taxon>Gammaproteobacteria</taxon>
        <taxon>Oceanospirillales</taxon>
        <taxon>Oceanospirillaceae</taxon>
        <taxon>Litoribacillus</taxon>
    </lineage>
</organism>
<keyword evidence="6 9" id="KW-0865">Zymogen</keyword>
<comment type="catalytic activity">
    <reaction evidence="8 9">
        <text>an N-terminal (5-L-glutamyl)-[peptide] + an alpha-amino acid = 5-L-glutamyl amino acid + an N-terminal L-alpha-aminoacyl-[peptide]</text>
        <dbReference type="Rhea" id="RHEA:23904"/>
        <dbReference type="Rhea" id="RHEA-COMP:9780"/>
        <dbReference type="Rhea" id="RHEA-COMP:9795"/>
        <dbReference type="ChEBI" id="CHEBI:77644"/>
        <dbReference type="ChEBI" id="CHEBI:78597"/>
        <dbReference type="ChEBI" id="CHEBI:78599"/>
        <dbReference type="ChEBI" id="CHEBI:78608"/>
        <dbReference type="EC" id="2.3.2.2"/>
    </reaction>
</comment>
<proteinExistence type="inferred from homology"/>
<evidence type="ECO:0000256" key="7">
    <source>
        <dbReference type="ARBA" id="ARBA00023315"/>
    </source>
</evidence>
<dbReference type="EC" id="2.3.2.2" evidence="9"/>
<dbReference type="InterPro" id="IPR029055">
    <property type="entry name" value="Ntn_hydrolases_N"/>
</dbReference>
<evidence type="ECO:0000256" key="4">
    <source>
        <dbReference type="ARBA" id="ARBA00022679"/>
    </source>
</evidence>
<keyword evidence="12" id="KW-1185">Reference proteome</keyword>
<dbReference type="Proteomes" id="UP001501565">
    <property type="component" value="Unassembled WGS sequence"/>
</dbReference>
<evidence type="ECO:0000313" key="12">
    <source>
        <dbReference type="Proteomes" id="UP001501565"/>
    </source>
</evidence>
<dbReference type="InterPro" id="IPR043138">
    <property type="entry name" value="GGT_lsub"/>
</dbReference>
<comment type="subunit">
    <text evidence="9">This enzyme consists of two polypeptide chains, which are synthesized in precursor form from a single polypeptide.</text>
</comment>
<comment type="pathway">
    <text evidence="9">Sulfur metabolism; glutathione metabolism.</text>
</comment>
<dbReference type="PRINTS" id="PR01210">
    <property type="entry name" value="GGTRANSPTASE"/>
</dbReference>
<comment type="caution">
    <text evidence="11">The sequence shown here is derived from an EMBL/GenBank/DDBJ whole genome shotgun (WGS) entry which is preliminary data.</text>
</comment>
<dbReference type="InterPro" id="IPR051792">
    <property type="entry name" value="GGT_bact"/>
</dbReference>
<name>A0ABP7MFG8_9GAMM</name>
<evidence type="ECO:0000256" key="2">
    <source>
        <dbReference type="ARBA" id="ARBA00001089"/>
    </source>
</evidence>
<keyword evidence="4 9" id="KW-0808">Transferase</keyword>
<evidence type="ECO:0000256" key="1">
    <source>
        <dbReference type="ARBA" id="ARBA00001049"/>
    </source>
</evidence>
<dbReference type="EMBL" id="BAABBN010000004">
    <property type="protein sequence ID" value="GAA3922064.1"/>
    <property type="molecule type" value="Genomic_DNA"/>
</dbReference>
<dbReference type="NCBIfam" id="TIGR00066">
    <property type="entry name" value="g_glut_trans"/>
    <property type="match status" value="1"/>
</dbReference>
<evidence type="ECO:0000256" key="5">
    <source>
        <dbReference type="ARBA" id="ARBA00022801"/>
    </source>
</evidence>
<dbReference type="EC" id="3.4.19.13" evidence="9"/>
<dbReference type="InterPro" id="IPR000101">
    <property type="entry name" value="GGT_peptidase"/>
</dbReference>
<dbReference type="PANTHER" id="PTHR43199:SF1">
    <property type="entry name" value="GLUTATHIONE HYDROLASE PROENZYME"/>
    <property type="match status" value="1"/>
</dbReference>
<sequence length="582" mass="62253">MNIRPLAFGCLIVGTILTGSVFASMNEARDPEAATGINQKTVVTSHNYMVSAANPYAVEAGYRVLKEGGSAVDAAIAVQMVLTLVEPQSSGIGGGAFMLHWDAGKNKITSWDGRETAPAAATGDLFVGDDGKLMSWWDALAGGRSVGAPGVIAALYMAHQQQGKLPWNSLFKEAIELSEKGFIVSERLHQLIAKKTNPSLGHYAAANEYFFPGGKPLETGSLRKNPDLANTFKLIAEKGPKAFYEGAIAKDIVSAVQGAKDNPGLLTETDLKAYQAKERIPVCAPYRQYTVCGMEPPTSGGITVLQILSLLEPFKVHTLAPMSQEFVHLFTQATRLAFADRDLYIADSDFVDVPVNALLDQQYLQQRSKLIDGTKDMGSAKAGNLPGALAFSEGDTLAQPSTSHISIVDAQGNAVSMTTSIEMAFGSTLMVRGFLLNNQLTDFSFQKEKAGKPVANRVEGKKRPRSSMAPMMVFDERNKLKVVLGSPGGSRIINYVAKALIGVLDWNLNIQKAIDLPNISNRNGDTDLELGTEATSLKTALEAKGHTVKVRELNSGLHGIVITEGGLQGGADSRREGIVLGE</sequence>
<dbReference type="SUPFAM" id="SSF56235">
    <property type="entry name" value="N-terminal nucleophile aminohydrolases (Ntn hydrolases)"/>
    <property type="match status" value="1"/>
</dbReference>
<keyword evidence="9" id="KW-0317">Glutathione biosynthesis</keyword>
<evidence type="ECO:0000256" key="8">
    <source>
        <dbReference type="ARBA" id="ARBA00047417"/>
    </source>
</evidence>